<protein>
    <recommendedName>
        <fullName evidence="1">J domain-containing protein</fullName>
    </recommendedName>
</protein>
<dbReference type="PROSITE" id="PS50076">
    <property type="entry name" value="DNAJ_2"/>
    <property type="match status" value="1"/>
</dbReference>
<gene>
    <name evidence="2" type="ORF">A2527_07140</name>
</gene>
<dbReference type="Pfam" id="PF00226">
    <property type="entry name" value="DnaJ"/>
    <property type="match status" value="1"/>
</dbReference>
<dbReference type="STRING" id="1817772.A2527_07140"/>
<evidence type="ECO:0000259" key="1">
    <source>
        <dbReference type="PROSITE" id="PS50076"/>
    </source>
</evidence>
<accession>A0A1F6GBM1</accession>
<dbReference type="AlphaFoldDB" id="A0A1F6GBM1"/>
<evidence type="ECO:0000313" key="3">
    <source>
        <dbReference type="Proteomes" id="UP000178449"/>
    </source>
</evidence>
<organism evidence="2 3">
    <name type="scientific">Candidatus Lambdaproteobacteria bacterium RIFOXYD2_FULL_50_16</name>
    <dbReference type="NCBI Taxonomy" id="1817772"/>
    <lineage>
        <taxon>Bacteria</taxon>
        <taxon>Pseudomonadati</taxon>
        <taxon>Pseudomonadota</taxon>
        <taxon>Candidatus Lambdaproteobacteria</taxon>
    </lineage>
</organism>
<dbReference type="InterPro" id="IPR021059">
    <property type="entry name" value="DnaJ-related_N"/>
</dbReference>
<dbReference type="InterPro" id="IPR036869">
    <property type="entry name" value="J_dom_sf"/>
</dbReference>
<feature type="domain" description="J" evidence="1">
    <location>
        <begin position="131"/>
        <end position="181"/>
    </location>
</feature>
<dbReference type="EMBL" id="MFNE01000022">
    <property type="protein sequence ID" value="OGG95499.1"/>
    <property type="molecule type" value="Genomic_DNA"/>
</dbReference>
<dbReference type="SMART" id="SM00271">
    <property type="entry name" value="DnaJ"/>
    <property type="match status" value="1"/>
</dbReference>
<name>A0A1F6GBM1_9PROT</name>
<reference evidence="2 3" key="1">
    <citation type="journal article" date="2016" name="Nat. Commun.">
        <title>Thousands of microbial genomes shed light on interconnected biogeochemical processes in an aquifer system.</title>
        <authorList>
            <person name="Anantharaman K."/>
            <person name="Brown C.T."/>
            <person name="Hug L.A."/>
            <person name="Sharon I."/>
            <person name="Castelle C.J."/>
            <person name="Probst A.J."/>
            <person name="Thomas B.C."/>
            <person name="Singh A."/>
            <person name="Wilkins M.J."/>
            <person name="Karaoz U."/>
            <person name="Brodie E.L."/>
            <person name="Williams K.H."/>
            <person name="Hubbard S.S."/>
            <person name="Banfield J.F."/>
        </authorList>
    </citation>
    <scope>NUCLEOTIDE SEQUENCE [LARGE SCALE GENOMIC DNA]</scope>
</reference>
<comment type="caution">
    <text evidence="2">The sequence shown here is derived from an EMBL/GenBank/DDBJ whole genome shotgun (WGS) entry which is preliminary data.</text>
</comment>
<dbReference type="Pfam" id="PF12339">
    <property type="entry name" value="DNAJ_related"/>
    <property type="match status" value="1"/>
</dbReference>
<evidence type="ECO:0000313" key="2">
    <source>
        <dbReference type="EMBL" id="OGG95499.1"/>
    </source>
</evidence>
<dbReference type="CDD" id="cd06257">
    <property type="entry name" value="DnaJ"/>
    <property type="match status" value="1"/>
</dbReference>
<dbReference type="Proteomes" id="UP000178449">
    <property type="component" value="Unassembled WGS sequence"/>
</dbReference>
<proteinExistence type="predicted"/>
<dbReference type="Gene3D" id="1.10.287.110">
    <property type="entry name" value="DnaJ domain"/>
    <property type="match status" value="1"/>
</dbReference>
<sequence length="181" mass="20953">MFAVLLDILADHPQGIKEWDLSEELRKRRLVPFAGVEINDDWQLFGLHFTLFHLLYQLQDRLQETGRGLEIHCLKIRLLKEGPQPHTLTQPDPLRDYYLDLNQLKKTGRAEVTAMLEEFWWSFGRHLAKEEAWEVLGLAPGAPEEAIKSRFRFLAQSLHPDKGGSEAEFIRLNEAKRALVG</sequence>
<dbReference type="InterPro" id="IPR001623">
    <property type="entry name" value="DnaJ_domain"/>
</dbReference>
<dbReference type="SUPFAM" id="SSF46565">
    <property type="entry name" value="Chaperone J-domain"/>
    <property type="match status" value="1"/>
</dbReference>